<dbReference type="InterPro" id="IPR058240">
    <property type="entry name" value="rSAM_sf"/>
</dbReference>
<protein>
    <submittedName>
        <fullName evidence="7">Coproporphyrinogen III oxidase</fullName>
    </submittedName>
    <submittedName>
        <fullName evidence="8">Radical SAM protein</fullName>
    </submittedName>
</protein>
<organism evidence="7 10">
    <name type="scientific">Blautia obeum</name>
    <dbReference type="NCBI Taxonomy" id="40520"/>
    <lineage>
        <taxon>Bacteria</taxon>
        <taxon>Bacillati</taxon>
        <taxon>Bacillota</taxon>
        <taxon>Clostridia</taxon>
        <taxon>Lachnospirales</taxon>
        <taxon>Lachnospiraceae</taxon>
        <taxon>Blautia</taxon>
    </lineage>
</organism>
<dbReference type="AlphaFoldDB" id="A0A174QP43"/>
<dbReference type="SFLD" id="SFLDG01095">
    <property type="entry name" value="Uncharacterised_Radical_SAM_Su"/>
    <property type="match status" value="1"/>
</dbReference>
<dbReference type="EMBL" id="CZBA01000014">
    <property type="protein sequence ID" value="CUP73526.1"/>
    <property type="molecule type" value="Genomic_DNA"/>
</dbReference>
<name>A0A174QP43_9FIRM</name>
<dbReference type="Pfam" id="PF04055">
    <property type="entry name" value="Radical_SAM"/>
    <property type="match status" value="1"/>
</dbReference>
<evidence type="ECO:0000313" key="9">
    <source>
        <dbReference type="EMBL" id="RHK97827.1"/>
    </source>
</evidence>
<dbReference type="SFLD" id="SFLDS00029">
    <property type="entry name" value="Radical_SAM"/>
    <property type="match status" value="1"/>
</dbReference>
<evidence type="ECO:0000313" key="8">
    <source>
        <dbReference type="EMBL" id="RHE70258.1"/>
    </source>
</evidence>
<dbReference type="CDD" id="cd01335">
    <property type="entry name" value="Radical_SAM"/>
    <property type="match status" value="1"/>
</dbReference>
<dbReference type="GO" id="GO:0051536">
    <property type="term" value="F:iron-sulfur cluster binding"/>
    <property type="evidence" value="ECO:0007669"/>
    <property type="project" value="UniProtKB-KW"/>
</dbReference>
<evidence type="ECO:0000256" key="1">
    <source>
        <dbReference type="ARBA" id="ARBA00001966"/>
    </source>
</evidence>
<dbReference type="InterPro" id="IPR006638">
    <property type="entry name" value="Elp3/MiaA/NifB-like_rSAM"/>
</dbReference>
<dbReference type="SMART" id="SM00729">
    <property type="entry name" value="Elp3"/>
    <property type="match status" value="1"/>
</dbReference>
<evidence type="ECO:0000256" key="2">
    <source>
        <dbReference type="ARBA" id="ARBA00022691"/>
    </source>
</evidence>
<gene>
    <name evidence="9" type="ORF">DW040_00490</name>
    <name evidence="8" type="ORF">DW723_15370</name>
    <name evidence="7" type="ORF">ERS852533_02358</name>
</gene>
<reference evidence="11 12" key="2">
    <citation type="submission" date="2018-08" db="EMBL/GenBank/DDBJ databases">
        <title>A genome reference for cultivated species of the human gut microbiota.</title>
        <authorList>
            <person name="Zou Y."/>
            <person name="Xue W."/>
            <person name="Luo G."/>
        </authorList>
    </citation>
    <scope>NUCLEOTIDE SEQUENCE [LARGE SCALE GENOMIC DNA]</scope>
    <source>
        <strain evidence="9 12">AF39-4</strain>
        <strain evidence="8 11">AM27-32LB</strain>
    </source>
</reference>
<evidence type="ECO:0000313" key="11">
    <source>
        <dbReference type="Proteomes" id="UP000283928"/>
    </source>
</evidence>
<dbReference type="PROSITE" id="PS51918">
    <property type="entry name" value="RADICAL_SAM"/>
    <property type="match status" value="1"/>
</dbReference>
<evidence type="ECO:0000256" key="3">
    <source>
        <dbReference type="ARBA" id="ARBA00022723"/>
    </source>
</evidence>
<dbReference type="Gene3D" id="3.20.20.70">
    <property type="entry name" value="Aldolase class I"/>
    <property type="match status" value="1"/>
</dbReference>
<keyword evidence="2" id="KW-0949">S-adenosyl-L-methionine</keyword>
<keyword evidence="5" id="KW-0411">Iron-sulfur</keyword>
<dbReference type="GO" id="GO:0046872">
    <property type="term" value="F:metal ion binding"/>
    <property type="evidence" value="ECO:0007669"/>
    <property type="project" value="UniProtKB-KW"/>
</dbReference>
<evidence type="ECO:0000313" key="12">
    <source>
        <dbReference type="Proteomes" id="UP000284267"/>
    </source>
</evidence>
<dbReference type="RefSeq" id="WP_005338421.1">
    <property type="nucleotide sequence ID" value="NZ_CABJDZ010000001.1"/>
</dbReference>
<reference evidence="7 10" key="1">
    <citation type="submission" date="2015-09" db="EMBL/GenBank/DDBJ databases">
        <authorList>
            <consortium name="Pathogen Informatics"/>
        </authorList>
    </citation>
    <scope>NUCLEOTIDE SEQUENCE [LARGE SCALE GENOMIC DNA]</scope>
    <source>
        <strain evidence="7 10">2789STDY5834921</strain>
    </source>
</reference>
<sequence>MKNIEIGPIRPPSESNSLLVRVTRGCHWNKCYFCGLYKSMRFSMRPIEEIIEDIEKQAQFYKGKKIISCFLQDGDALVLKTDYLLRILETIHQYFPDIQYITSYARADSITRKSPSELRILREAGLNHIYSGIETGSDQILKLINKGFNADTAVKSGCMAKEADMILSEFILLGIGGKELSEENATRTAEALNVIRPDFIRVHATGIKPESKMGEFVREGSFTLQSEEEIMIEQKRFLQQLKEMDSYYVNEHIINLLLEVRGNLRTDKEKMLSDINRFLNLPANEKLLFVIGRRFNIFFMLDDLNNQELHKKAEGALQKILNKNPEVDFTVLCNYIRQSQI</sequence>
<evidence type="ECO:0000259" key="6">
    <source>
        <dbReference type="PROSITE" id="PS51918"/>
    </source>
</evidence>
<keyword evidence="4" id="KW-0408">Iron</keyword>
<feature type="domain" description="Radical SAM core" evidence="6">
    <location>
        <begin position="12"/>
        <end position="248"/>
    </location>
</feature>
<keyword evidence="3" id="KW-0479">Metal-binding</keyword>
<dbReference type="GO" id="GO:0003824">
    <property type="term" value="F:catalytic activity"/>
    <property type="evidence" value="ECO:0007669"/>
    <property type="project" value="InterPro"/>
</dbReference>
<dbReference type="EMBL" id="QROE01000001">
    <property type="protein sequence ID" value="RHK97827.1"/>
    <property type="molecule type" value="Genomic_DNA"/>
</dbReference>
<evidence type="ECO:0000313" key="10">
    <source>
        <dbReference type="Proteomes" id="UP000095413"/>
    </source>
</evidence>
<dbReference type="PANTHER" id="PTHR43409:SF4">
    <property type="entry name" value="RADICAL SAM SUPERFAMILY PROTEIN"/>
    <property type="match status" value="1"/>
</dbReference>
<dbReference type="SFLD" id="SFLDG01082">
    <property type="entry name" value="B12-binding_domain_containing"/>
    <property type="match status" value="1"/>
</dbReference>
<dbReference type="Proteomes" id="UP000095413">
    <property type="component" value="Unassembled WGS sequence"/>
</dbReference>
<evidence type="ECO:0000256" key="4">
    <source>
        <dbReference type="ARBA" id="ARBA00023004"/>
    </source>
</evidence>
<dbReference type="SUPFAM" id="SSF102114">
    <property type="entry name" value="Radical SAM enzymes"/>
    <property type="match status" value="1"/>
</dbReference>
<dbReference type="PANTHER" id="PTHR43409">
    <property type="entry name" value="ANAEROBIC MAGNESIUM-PROTOPORPHYRIN IX MONOMETHYL ESTER CYCLASE-RELATED"/>
    <property type="match status" value="1"/>
</dbReference>
<dbReference type="OrthoDB" id="9777636at2"/>
<accession>A0A174QP43</accession>
<proteinExistence type="predicted"/>
<dbReference type="Proteomes" id="UP000284267">
    <property type="component" value="Unassembled WGS sequence"/>
</dbReference>
<dbReference type="InterPro" id="IPR007197">
    <property type="entry name" value="rSAM"/>
</dbReference>
<evidence type="ECO:0000313" key="7">
    <source>
        <dbReference type="EMBL" id="CUP73526.1"/>
    </source>
</evidence>
<dbReference type="InterPro" id="IPR013785">
    <property type="entry name" value="Aldolase_TIM"/>
</dbReference>
<evidence type="ECO:0000256" key="5">
    <source>
        <dbReference type="ARBA" id="ARBA00023014"/>
    </source>
</evidence>
<dbReference type="Proteomes" id="UP000283928">
    <property type="component" value="Unassembled WGS sequence"/>
</dbReference>
<dbReference type="EMBL" id="QSKO01000032">
    <property type="protein sequence ID" value="RHE70258.1"/>
    <property type="molecule type" value="Genomic_DNA"/>
</dbReference>
<comment type="cofactor">
    <cofactor evidence="1">
        <name>[4Fe-4S] cluster</name>
        <dbReference type="ChEBI" id="CHEBI:49883"/>
    </cofactor>
</comment>
<dbReference type="InterPro" id="IPR051198">
    <property type="entry name" value="BchE-like"/>
</dbReference>